<dbReference type="RefSeq" id="WP_250920176.1">
    <property type="nucleotide sequence ID" value="NZ_JAMQAW010000012.1"/>
</dbReference>
<reference evidence="3" key="1">
    <citation type="submission" date="2022-06" db="EMBL/GenBank/DDBJ databases">
        <title>Genome public.</title>
        <authorList>
            <person name="Sun Q."/>
        </authorList>
    </citation>
    <scope>NUCLEOTIDE SEQUENCE</scope>
    <source>
        <strain evidence="3">CWNU-1</strain>
    </source>
</reference>
<feature type="transmembrane region" description="Helical" evidence="2">
    <location>
        <begin position="52"/>
        <end position="73"/>
    </location>
</feature>
<keyword evidence="2" id="KW-0812">Transmembrane</keyword>
<proteinExistence type="predicted"/>
<evidence type="ECO:0000256" key="1">
    <source>
        <dbReference type="SAM" id="MobiDB-lite"/>
    </source>
</evidence>
<evidence type="ECO:0000256" key="2">
    <source>
        <dbReference type="SAM" id="Phobius"/>
    </source>
</evidence>
<accession>A0ABT0UMJ0</accession>
<keyword evidence="4" id="KW-1185">Reference proteome</keyword>
<sequence>MNGQDTEPVNSPGTEEQLRDAMAALAGQVHPAPDAYCTARGEWQRRERRRRLVLTLLVTVVFTLATLAGLWVLNSAPSGSGGIFHDERSPTPSPSAPVVPGGPAPPGAGAPGHSDARPAN</sequence>
<dbReference type="Proteomes" id="UP001431429">
    <property type="component" value="Unassembled WGS sequence"/>
</dbReference>
<evidence type="ECO:0000313" key="3">
    <source>
        <dbReference type="EMBL" id="MCM2389833.1"/>
    </source>
</evidence>
<feature type="region of interest" description="Disordered" evidence="1">
    <location>
        <begin position="78"/>
        <end position="120"/>
    </location>
</feature>
<protein>
    <submittedName>
        <fullName evidence="3">Uncharacterized protein</fullName>
    </submittedName>
</protein>
<name>A0ABT0UMJ0_9ACTN</name>
<keyword evidence="2" id="KW-1133">Transmembrane helix</keyword>
<organism evidence="3 4">
    <name type="scientific">Streptomyces albipurpureus</name>
    <dbReference type="NCBI Taxonomy" id="2897419"/>
    <lineage>
        <taxon>Bacteria</taxon>
        <taxon>Bacillati</taxon>
        <taxon>Actinomycetota</taxon>
        <taxon>Actinomycetes</taxon>
        <taxon>Kitasatosporales</taxon>
        <taxon>Streptomycetaceae</taxon>
        <taxon>Streptomyces</taxon>
    </lineage>
</organism>
<gene>
    <name evidence="3" type="ORF">NBG84_16315</name>
</gene>
<keyword evidence="2" id="KW-0472">Membrane</keyword>
<comment type="caution">
    <text evidence="3">The sequence shown here is derived from an EMBL/GenBank/DDBJ whole genome shotgun (WGS) entry which is preliminary data.</text>
</comment>
<dbReference type="EMBL" id="JAMQAW010000012">
    <property type="protein sequence ID" value="MCM2389833.1"/>
    <property type="molecule type" value="Genomic_DNA"/>
</dbReference>
<evidence type="ECO:0000313" key="4">
    <source>
        <dbReference type="Proteomes" id="UP001431429"/>
    </source>
</evidence>
<feature type="compositionally biased region" description="Pro residues" evidence="1">
    <location>
        <begin position="91"/>
        <end position="108"/>
    </location>
</feature>